<reference evidence="14 15" key="1">
    <citation type="submission" date="2019-08" db="EMBL/GenBank/DDBJ databases">
        <authorList>
            <person name="Peeters C."/>
        </authorList>
    </citation>
    <scope>NUCLEOTIDE SEQUENCE [LARGE SCALE GENOMIC DNA]</scope>
    <source>
        <strain evidence="14 15">LMG 31118</strain>
    </source>
</reference>
<dbReference type="EMBL" id="CABPSQ010000015">
    <property type="protein sequence ID" value="VVE74907.1"/>
    <property type="molecule type" value="Genomic_DNA"/>
</dbReference>
<keyword evidence="8 9" id="KW-0998">Cell outer membrane</keyword>
<evidence type="ECO:0000256" key="4">
    <source>
        <dbReference type="ARBA" id="ARBA00022729"/>
    </source>
</evidence>
<evidence type="ECO:0000259" key="12">
    <source>
        <dbReference type="Pfam" id="PF00263"/>
    </source>
</evidence>
<dbReference type="InterPro" id="IPR038591">
    <property type="entry name" value="NolW-like_sf"/>
</dbReference>
<dbReference type="GO" id="GO:0030254">
    <property type="term" value="P:protein secretion by the type III secretion system"/>
    <property type="evidence" value="ECO:0007669"/>
    <property type="project" value="UniProtKB-UniRule"/>
</dbReference>
<dbReference type="PANTHER" id="PTHR30332:SF4">
    <property type="entry name" value="TYPE 3 SECRETION SYSTEM SECRETIN"/>
    <property type="match status" value="1"/>
</dbReference>
<feature type="domain" description="NolW-like" evidence="13">
    <location>
        <begin position="236"/>
        <end position="342"/>
    </location>
</feature>
<dbReference type="GO" id="GO:0030257">
    <property type="term" value="C:type III protein secretion system complex"/>
    <property type="evidence" value="ECO:0007669"/>
    <property type="project" value="UniProtKB-UniRule"/>
</dbReference>
<dbReference type="InterPro" id="IPR050810">
    <property type="entry name" value="Bact_Secretion_Sys_Channel"/>
</dbReference>
<keyword evidence="4 9" id="KW-0732">Signal</keyword>
<keyword evidence="11" id="KW-1133">Transmembrane helix</keyword>
<dbReference type="InterPro" id="IPR004846">
    <property type="entry name" value="T2SS/T3SS_dom"/>
</dbReference>
<dbReference type="NCBIfam" id="NF011873">
    <property type="entry name" value="PRK15346.1"/>
    <property type="match status" value="1"/>
</dbReference>
<evidence type="ECO:0000256" key="8">
    <source>
        <dbReference type="ARBA" id="ARBA00023237"/>
    </source>
</evidence>
<evidence type="ECO:0000256" key="10">
    <source>
        <dbReference type="RuleBase" id="RU004004"/>
    </source>
</evidence>
<dbReference type="GO" id="GO:0015627">
    <property type="term" value="C:type II protein secretion system complex"/>
    <property type="evidence" value="ECO:0007669"/>
    <property type="project" value="TreeGrafter"/>
</dbReference>
<dbReference type="Pfam" id="PF03958">
    <property type="entry name" value="Secretin_N"/>
    <property type="match status" value="1"/>
</dbReference>
<dbReference type="HAMAP" id="MF_02219">
    <property type="entry name" value="Type_III_secretin"/>
    <property type="match status" value="1"/>
</dbReference>
<dbReference type="Proteomes" id="UP000414136">
    <property type="component" value="Unassembled WGS sequence"/>
</dbReference>
<evidence type="ECO:0000256" key="6">
    <source>
        <dbReference type="ARBA" id="ARBA00023010"/>
    </source>
</evidence>
<evidence type="ECO:0000256" key="3">
    <source>
        <dbReference type="ARBA" id="ARBA00022448"/>
    </source>
</evidence>
<dbReference type="NCBIfam" id="TIGR02516">
    <property type="entry name" value="type_III_yscC"/>
    <property type="match status" value="1"/>
</dbReference>
<evidence type="ECO:0000256" key="2">
    <source>
        <dbReference type="ARBA" id="ARBA00007032"/>
    </source>
</evidence>
<comment type="subunit">
    <text evidence="9">The core secretion machinery of the T3SS is composed of approximately 20 different proteins, including cytoplasmic components, a base, an export apparatus and a needle. This subunit is part of the base, which anchors the injectisome in the bacterial cell envelope. Forms a stable homooligomeric complex.</text>
</comment>
<keyword evidence="5 9" id="KW-0653">Protein transport</keyword>
<proteinExistence type="inferred from homology"/>
<accession>A0A5E5API0</accession>
<comment type="subcellular location">
    <subcellularLocation>
        <location evidence="1 9 10">Cell outer membrane</location>
    </subcellularLocation>
</comment>
<dbReference type="PRINTS" id="PR01337">
    <property type="entry name" value="TYPE3OMGPROT"/>
</dbReference>
<evidence type="ECO:0000256" key="5">
    <source>
        <dbReference type="ARBA" id="ARBA00022927"/>
    </source>
</evidence>
<dbReference type="Gene3D" id="3.55.50.30">
    <property type="match status" value="1"/>
</dbReference>
<dbReference type="AlphaFoldDB" id="A0A5E5API0"/>
<evidence type="ECO:0000259" key="13">
    <source>
        <dbReference type="Pfam" id="PF03958"/>
    </source>
</evidence>
<keyword evidence="15" id="KW-1185">Reference proteome</keyword>
<comment type="function">
    <text evidence="9">Component of the type III secretion system (T3SS), also called injectisome, which is used to inject bacterial effector proteins into eukaryotic host cells. Forms a ring-shaped multimeric structure with an apparent central pore in the outer membrane.</text>
</comment>
<dbReference type="GO" id="GO:0009279">
    <property type="term" value="C:cell outer membrane"/>
    <property type="evidence" value="ECO:0007669"/>
    <property type="project" value="UniProtKB-SubCell"/>
</dbReference>
<keyword evidence="11" id="KW-0812">Transmembrane</keyword>
<dbReference type="InterPro" id="IPR004845">
    <property type="entry name" value="T2SS_GspD_CS"/>
</dbReference>
<evidence type="ECO:0000313" key="14">
    <source>
        <dbReference type="EMBL" id="VVE74907.1"/>
    </source>
</evidence>
<dbReference type="PANTHER" id="PTHR30332">
    <property type="entry name" value="PROBABLE GENERAL SECRETION PATHWAY PROTEIN D"/>
    <property type="match status" value="1"/>
</dbReference>
<evidence type="ECO:0000256" key="7">
    <source>
        <dbReference type="ARBA" id="ARBA00023136"/>
    </source>
</evidence>
<evidence type="ECO:0000256" key="9">
    <source>
        <dbReference type="HAMAP-Rule" id="MF_02219"/>
    </source>
</evidence>
<dbReference type="Pfam" id="PF00263">
    <property type="entry name" value="Secretin"/>
    <property type="match status" value="1"/>
</dbReference>
<evidence type="ECO:0000256" key="1">
    <source>
        <dbReference type="ARBA" id="ARBA00004442"/>
    </source>
</evidence>
<name>A0A5E5API0_9BURK</name>
<sequence length="583" mass="63319">MHAARRALSSPLFLPLFSPFFWPLFWPLFWLFAPFHARRLSSGWRIRVRRLFVPIALSLATAQVVAAMPTSKHHSPASAISAWQGGPFVFQSAGTPLAELLRDFGAHHGIPTVVSRQVDDRFIGTLPAGNAQQTLDALSERYRLSWYFNGQTLNIYKASEAARRVMPLRYASPDDLLSHLRDAGVLHPKHCVARAIAATHALEIAGVPACLDTVAMLAEYVERDARDQQESEETIKIFPLKFATADDTRYFYRGQEVIVPGVVSVLKDLILGAGPLAATPATSATGSAANPVATDLPAVSTVRGGTPRFSADPRRNAVIVRERRRNLPVYGDLIEQLDVRPRLVDISVAIIDVNASDIAELGVDISGSARLGGFGSVSLNGQSGQMNESDSGTFTTLVGDTNKFMLNLSALERNSKARVLSRPSIVTLDNMQAVLDRSVTFYTKVSGEKVAKLESVTSGSLLRVTPRLVPNDAGDHSDGAREQVMLTLNIEDGGEVRSDRNVRNEVPTIRNSSISTHATLQAGQSLLLGGFVQDAQHEHERKIPLLGDLPLIGRLFSSTSNRNDSVMRLFLIKAEPAAATPSA</sequence>
<comment type="similarity">
    <text evidence="2 9">Belongs to the bacterial secretin family. T3SS SctC subfamily.</text>
</comment>
<feature type="transmembrane region" description="Helical" evidence="11">
    <location>
        <begin position="12"/>
        <end position="31"/>
    </location>
</feature>
<dbReference type="InterPro" id="IPR005644">
    <property type="entry name" value="NolW-like"/>
</dbReference>
<protein>
    <recommendedName>
        <fullName evidence="9">Type 3 secretion system secretin</fullName>
        <shortName evidence="9">T3SS secretin</shortName>
    </recommendedName>
</protein>
<dbReference type="Gene3D" id="3.30.1370.120">
    <property type="match status" value="2"/>
</dbReference>
<dbReference type="PROSITE" id="PS00875">
    <property type="entry name" value="T2SP_D"/>
    <property type="match status" value="1"/>
</dbReference>
<organism evidence="14 15">
    <name type="scientific">Pandoraea captiosa</name>
    <dbReference type="NCBI Taxonomy" id="2508302"/>
    <lineage>
        <taxon>Bacteria</taxon>
        <taxon>Pseudomonadati</taxon>
        <taxon>Pseudomonadota</taxon>
        <taxon>Betaproteobacteria</taxon>
        <taxon>Burkholderiales</taxon>
        <taxon>Burkholderiaceae</taxon>
        <taxon>Pandoraea</taxon>
    </lineage>
</organism>
<keyword evidence="3 9" id="KW-0813">Transport</keyword>
<gene>
    <name evidence="9" type="primary">sctC</name>
    <name evidence="14" type="ORF">PCA31118_04862</name>
</gene>
<evidence type="ECO:0000256" key="11">
    <source>
        <dbReference type="SAM" id="Phobius"/>
    </source>
</evidence>
<evidence type="ECO:0000313" key="15">
    <source>
        <dbReference type="Proteomes" id="UP000414136"/>
    </source>
</evidence>
<feature type="domain" description="Type II/III secretion system secretin-like" evidence="12">
    <location>
        <begin position="410"/>
        <end position="574"/>
    </location>
</feature>
<keyword evidence="6 9" id="KW-0811">Translocation</keyword>
<dbReference type="InterPro" id="IPR003522">
    <property type="entry name" value="T3SS_OM_pore_YscC"/>
</dbReference>
<keyword evidence="7 9" id="KW-0472">Membrane</keyword>